<dbReference type="OrthoDB" id="10552792at2759"/>
<accession>A0A815SCD8</accession>
<dbReference type="EMBL" id="CAJNOO010009105">
    <property type="protein sequence ID" value="CAF1489251.1"/>
    <property type="molecule type" value="Genomic_DNA"/>
</dbReference>
<reference evidence="1" key="1">
    <citation type="submission" date="2021-02" db="EMBL/GenBank/DDBJ databases">
        <authorList>
            <person name="Nowell W R."/>
        </authorList>
    </citation>
    <scope>NUCLEOTIDE SEQUENCE</scope>
</reference>
<organism evidence="1 2">
    <name type="scientific">Rotaria sordida</name>
    <dbReference type="NCBI Taxonomy" id="392033"/>
    <lineage>
        <taxon>Eukaryota</taxon>
        <taxon>Metazoa</taxon>
        <taxon>Spiralia</taxon>
        <taxon>Gnathifera</taxon>
        <taxon>Rotifera</taxon>
        <taxon>Eurotatoria</taxon>
        <taxon>Bdelloidea</taxon>
        <taxon>Philodinida</taxon>
        <taxon>Philodinidae</taxon>
        <taxon>Rotaria</taxon>
    </lineage>
</organism>
<gene>
    <name evidence="1" type="ORF">RFH988_LOCUS38331</name>
</gene>
<dbReference type="AlphaFoldDB" id="A0A815SCD8"/>
<protein>
    <submittedName>
        <fullName evidence="1">Uncharacterized protein</fullName>
    </submittedName>
</protein>
<name>A0A815SCD8_9BILA</name>
<comment type="caution">
    <text evidence="1">The sequence shown here is derived from an EMBL/GenBank/DDBJ whole genome shotgun (WGS) entry which is preliminary data.</text>
</comment>
<dbReference type="Proteomes" id="UP000663882">
    <property type="component" value="Unassembled WGS sequence"/>
</dbReference>
<sequence>MNYKIEFKEAVLTRIQVELHGIIKHNPNVESKALKEFISSFLFSRHGLDLTSSLEILIELYARWLIIITYLSDLFSSS</sequence>
<evidence type="ECO:0000313" key="1">
    <source>
        <dbReference type="EMBL" id="CAF1489251.1"/>
    </source>
</evidence>
<evidence type="ECO:0000313" key="2">
    <source>
        <dbReference type="Proteomes" id="UP000663882"/>
    </source>
</evidence>
<proteinExistence type="predicted"/>